<evidence type="ECO:0000313" key="5">
    <source>
        <dbReference type="Proteomes" id="UP000050164"/>
    </source>
</evidence>
<reference evidence="4 5" key="1">
    <citation type="submission" date="2015-03" db="EMBL/GenBank/DDBJ databases">
        <authorList>
            <consortium name="Pathogen Informatics"/>
        </authorList>
    </citation>
    <scope>NUCLEOTIDE SEQUENCE [LARGE SCALE GENOMIC DNA]</scope>
    <source>
        <strain evidence="2 5">Bir 185</strain>
        <strain evidence="3 4">D00501624</strain>
    </source>
</reference>
<name>A0A655FS19_MYCTX</name>
<feature type="compositionally biased region" description="Polar residues" evidence="1">
    <location>
        <begin position="1"/>
        <end position="12"/>
    </location>
</feature>
<evidence type="ECO:0000313" key="4">
    <source>
        <dbReference type="Proteomes" id="UP000039217"/>
    </source>
</evidence>
<feature type="region of interest" description="Disordered" evidence="1">
    <location>
        <begin position="77"/>
        <end position="98"/>
    </location>
</feature>
<feature type="region of interest" description="Disordered" evidence="1">
    <location>
        <begin position="1"/>
        <end position="23"/>
    </location>
</feature>
<dbReference type="EMBL" id="CQQC01001495">
    <property type="protein sequence ID" value="CNV99987.1"/>
    <property type="molecule type" value="Genomic_DNA"/>
</dbReference>
<organism evidence="3 4">
    <name type="scientific">Mycobacterium tuberculosis</name>
    <dbReference type="NCBI Taxonomy" id="1773"/>
    <lineage>
        <taxon>Bacteria</taxon>
        <taxon>Bacillati</taxon>
        <taxon>Actinomycetota</taxon>
        <taxon>Actinomycetes</taxon>
        <taxon>Mycobacteriales</taxon>
        <taxon>Mycobacteriaceae</taxon>
        <taxon>Mycobacterium</taxon>
        <taxon>Mycobacterium tuberculosis complex</taxon>
    </lineage>
</organism>
<protein>
    <submittedName>
        <fullName evidence="3">Uncharacterized protein</fullName>
    </submittedName>
</protein>
<evidence type="ECO:0000313" key="3">
    <source>
        <dbReference type="EMBL" id="CNV99987.1"/>
    </source>
</evidence>
<gene>
    <name evidence="3" type="ORF">ERS007661_03402</name>
    <name evidence="2" type="ORF">ERS027659_01218</name>
</gene>
<feature type="compositionally biased region" description="Polar residues" evidence="1">
    <location>
        <begin position="89"/>
        <end position="98"/>
    </location>
</feature>
<evidence type="ECO:0000313" key="2">
    <source>
        <dbReference type="EMBL" id="CKR35848.1"/>
    </source>
</evidence>
<dbReference type="AlphaFoldDB" id="A0A655FS19"/>
<dbReference type="EMBL" id="CNFT01000210">
    <property type="protein sequence ID" value="CKR35848.1"/>
    <property type="molecule type" value="Genomic_DNA"/>
</dbReference>
<accession>A0A655FS19</accession>
<proteinExistence type="predicted"/>
<sequence length="188" mass="19457">MPTVASRSPSTTGKRENPDAAAAATRSAMVSSVCSATIFDRGVISSSAVRAPNCSERRISHAVASSSAPLRAELRTNDTSSCGVRAERSSSAGSMPSRRTIQFAAPFVRRMAGVSSSENSTWPATTERAVRSGRATARYLGTSSPKTIDSDVTITRAKNVIRPSATRSDIPTATSPGCGSSATSGSVR</sequence>
<dbReference type="Proteomes" id="UP000050164">
    <property type="component" value="Unassembled WGS sequence"/>
</dbReference>
<feature type="compositionally biased region" description="Polar residues" evidence="1">
    <location>
        <begin position="165"/>
        <end position="188"/>
    </location>
</feature>
<feature type="region of interest" description="Disordered" evidence="1">
    <location>
        <begin position="159"/>
        <end position="188"/>
    </location>
</feature>
<evidence type="ECO:0000256" key="1">
    <source>
        <dbReference type="SAM" id="MobiDB-lite"/>
    </source>
</evidence>
<dbReference type="Proteomes" id="UP000039217">
    <property type="component" value="Unassembled WGS sequence"/>
</dbReference>